<dbReference type="GO" id="GO:0005975">
    <property type="term" value="P:carbohydrate metabolic process"/>
    <property type="evidence" value="ECO:0007669"/>
    <property type="project" value="UniProtKB-ARBA"/>
</dbReference>
<feature type="compositionally biased region" description="Polar residues" evidence="1">
    <location>
        <begin position="47"/>
        <end position="60"/>
    </location>
</feature>
<reference evidence="3 4" key="1">
    <citation type="submission" date="2020-08" db="EMBL/GenBank/DDBJ databases">
        <authorList>
            <person name="Seo M.-J."/>
        </authorList>
    </citation>
    <scope>NUCLEOTIDE SEQUENCE [LARGE SCALE GENOMIC DNA]</scope>
    <source>
        <strain evidence="3 4">KIGAM211</strain>
    </source>
</reference>
<comment type="caution">
    <text evidence="3">The sequence shown here is derived from an EMBL/GenBank/DDBJ whole genome shotgun (WGS) entry which is preliminary data.</text>
</comment>
<evidence type="ECO:0000256" key="1">
    <source>
        <dbReference type="SAM" id="MobiDB-lite"/>
    </source>
</evidence>
<dbReference type="EMBL" id="JACKXE010000001">
    <property type="protein sequence ID" value="MBB6626432.1"/>
    <property type="molecule type" value="Genomic_DNA"/>
</dbReference>
<accession>A0A7X0RDV4</accession>
<keyword evidence="4" id="KW-1185">Reference proteome</keyword>
<protein>
    <recommendedName>
        <fullName evidence="5">Fibronectin type-III domain-containing protein</fullName>
    </recommendedName>
</protein>
<dbReference type="Gene3D" id="2.60.40.10">
    <property type="entry name" value="Immunoglobulins"/>
    <property type="match status" value="10"/>
</dbReference>
<dbReference type="RefSeq" id="WP_185251711.1">
    <property type="nucleotide sequence ID" value="NZ_JACKXE010000001.1"/>
</dbReference>
<feature type="region of interest" description="Disordered" evidence="1">
    <location>
        <begin position="34"/>
        <end position="60"/>
    </location>
</feature>
<evidence type="ECO:0000313" key="3">
    <source>
        <dbReference type="EMBL" id="MBB6626432.1"/>
    </source>
</evidence>
<proteinExistence type="predicted"/>
<keyword evidence="2" id="KW-0732">Signal</keyword>
<evidence type="ECO:0008006" key="5">
    <source>
        <dbReference type="Google" id="ProtNLM"/>
    </source>
</evidence>
<name>A0A7X0RDV4_9ACTN</name>
<evidence type="ECO:0000313" key="4">
    <source>
        <dbReference type="Proteomes" id="UP000523955"/>
    </source>
</evidence>
<gene>
    <name evidence="3" type="ORF">H5V45_03760</name>
</gene>
<dbReference type="AlphaFoldDB" id="A0A7X0RDV4"/>
<feature type="chain" id="PRO_5030810907" description="Fibronectin type-III domain-containing protein" evidence="2">
    <location>
        <begin position="33"/>
        <end position="1073"/>
    </location>
</feature>
<organism evidence="3 4">
    <name type="scientific">Nocardioides luti</name>
    <dbReference type="NCBI Taxonomy" id="2761101"/>
    <lineage>
        <taxon>Bacteria</taxon>
        <taxon>Bacillati</taxon>
        <taxon>Actinomycetota</taxon>
        <taxon>Actinomycetes</taxon>
        <taxon>Propionibacteriales</taxon>
        <taxon>Nocardioidaceae</taxon>
        <taxon>Nocardioides</taxon>
    </lineage>
</organism>
<dbReference type="InterPro" id="IPR013783">
    <property type="entry name" value="Ig-like_fold"/>
</dbReference>
<dbReference type="Proteomes" id="UP000523955">
    <property type="component" value="Unassembled WGS sequence"/>
</dbReference>
<evidence type="ECO:0000256" key="2">
    <source>
        <dbReference type="SAM" id="SignalP"/>
    </source>
</evidence>
<sequence length="1073" mass="115663">MHQHQTRRRRTRHLLGAVLATVLVVASVPASALGSAPARGVPAPSHLSPSGTVSTHTPTLSWKRAKHAERYQVQADDSSGFASPLLDVTTTNRRLVPTVALPTGTVRWRVRAVASSGRASGWRSASFKVSETAAPAPIAPVEGAALPQPAKPALLSWAPVRGATGYDVEIDSDGDWVDATAYSSPGPELQVPVPQAPQQWSWRVRAELGGGNVSLWSAGSTYEILPLDAVRIDPSMSTTTLTDVALKWLPVPGATRYELQVGLDRDFTQPVETRTVTGTRYSPPTTYDNDQYFWRVRAIDPAGTKAPWPAEPFQVQRNWPERPQLLYPPDSVAPAVSDDFYYQWTPVPHASSYQLRVGTDPNFSPGTFEVCATAQTTYTAGYRGDRCMPGQGQTYYWEVRALDAPRNAPVEGIYSEIHRFAYDSGKVRQVAPTEGAAVATPALRWEAATDAVAYYVEVKNAVSTVVAKTTTNSLSWTPEGKALDATKGPFSWTVQSIDDNGSYSPLYSGSTFSLAGAPPTSGAAPLTPLVGPDGESSLRFPCLTWEPMDGATSYRLRLKVHGADYWDPATTSRINTASYAYPSATDTGDHYLSAGSYDWQVQAYGANGALLSTGPIGTFTIAELGAVTGQRIALDGLALDSGAACNAALPATVTDDFICTGVPATPVLDWTPVAGAGFYMVYLANDRELTNRVYGDTIHATAGSRWTPRSLMDPSQLADNQAGQSYYWIIRPCKTESVCAPDPISTHAAATNAFRKISPSPELVAPGANPSNTCTDTTTVSGAVCSDDIALSWADYYDTNQKTSYPPAQSGAPTSSQTAQRYLVQVATSDTFTTLVDSREVDQTTYTAFDRTWPEGLLYWRVQAIDDEDNHLKWSAPATFTKQSDVVTLTRPTAGAKVGGSSPFVWEAHDGAASYQLEVYRGDDATFSPANKVLGVTTKLVAYNWSRFLPAATSAYRWRVRWTDAGGHVGAWADSGRFFVQRGGVGLASPKKGATVRGDEALFKWQSTPSASSYRVDLRNRTTGSSLWVQTPGLSWAPTSTLDKGRWTWQVTAYDPSGGSLGTSAKRGFRVKR</sequence>
<feature type="signal peptide" evidence="2">
    <location>
        <begin position="1"/>
        <end position="32"/>
    </location>
</feature>